<gene>
    <name evidence="1" type="ORF">CR159_02065</name>
</gene>
<dbReference type="AlphaFoldDB" id="A0A2N4UA06"/>
<keyword evidence="2" id="KW-1185">Reference proteome</keyword>
<evidence type="ECO:0000313" key="2">
    <source>
        <dbReference type="Proteomes" id="UP000234190"/>
    </source>
</evidence>
<evidence type="ECO:0000313" key="1">
    <source>
        <dbReference type="EMBL" id="PLC51828.1"/>
    </source>
</evidence>
<dbReference type="Proteomes" id="UP000234190">
    <property type="component" value="Unassembled WGS sequence"/>
</dbReference>
<accession>A0A2N4UA06</accession>
<dbReference type="EMBL" id="PDNW01000001">
    <property type="protein sequence ID" value="PLC51828.1"/>
    <property type="molecule type" value="Genomic_DNA"/>
</dbReference>
<proteinExistence type="predicted"/>
<sequence>MLDVDPHFHCKGSKAIRGTGLRRVRDARSQPVLHAFSHQAVCGIGPGLIKSAVVAVTDGVGAGHGANDDKP</sequence>
<organism evidence="1 2">
    <name type="scientific">Pollutimonas subterranea</name>
    <dbReference type="NCBI Taxonomy" id="2045210"/>
    <lineage>
        <taxon>Bacteria</taxon>
        <taxon>Pseudomonadati</taxon>
        <taxon>Pseudomonadota</taxon>
        <taxon>Betaproteobacteria</taxon>
        <taxon>Burkholderiales</taxon>
        <taxon>Alcaligenaceae</taxon>
        <taxon>Pollutimonas</taxon>
    </lineage>
</organism>
<dbReference type="RefSeq" id="WP_102072315.1">
    <property type="nucleotide sequence ID" value="NZ_PDNW01000001.1"/>
</dbReference>
<protein>
    <submittedName>
        <fullName evidence="1">Uncharacterized protein</fullName>
    </submittedName>
</protein>
<comment type="caution">
    <text evidence="1">The sequence shown here is derived from an EMBL/GenBank/DDBJ whole genome shotgun (WGS) entry which is preliminary data.</text>
</comment>
<name>A0A2N4UA06_9BURK</name>
<reference evidence="1 2" key="1">
    <citation type="submission" date="2017-10" db="EMBL/GenBank/DDBJ databases">
        <title>Two draft genome sequences of Pusillimonas sp. strains isolated from a nitrate- and radionuclide-contaminated groundwater in Russia.</title>
        <authorList>
            <person name="Grouzdev D.S."/>
            <person name="Tourova T.P."/>
            <person name="Goeva M.A."/>
            <person name="Babich T.L."/>
            <person name="Sokolova D.S."/>
            <person name="Abdullin R."/>
            <person name="Poltaraus A.B."/>
            <person name="Toshchakov S.V."/>
            <person name="Nazina T.N."/>
        </authorList>
    </citation>
    <scope>NUCLEOTIDE SEQUENCE [LARGE SCALE GENOMIC DNA]</scope>
    <source>
        <strain evidence="1 2">JR1/69-3-13</strain>
    </source>
</reference>